<name>A0AAW1SNA0_9CHLO</name>
<feature type="compositionally biased region" description="Polar residues" evidence="1">
    <location>
        <begin position="45"/>
        <end position="55"/>
    </location>
</feature>
<dbReference type="AlphaFoldDB" id="A0AAW1SNA0"/>
<evidence type="ECO:0000313" key="2">
    <source>
        <dbReference type="EMBL" id="KAK9851143.1"/>
    </source>
</evidence>
<dbReference type="EMBL" id="JALJOV010001256">
    <property type="protein sequence ID" value="KAK9851143.1"/>
    <property type="molecule type" value="Genomic_DNA"/>
</dbReference>
<feature type="compositionally biased region" description="Basic and acidic residues" evidence="1">
    <location>
        <begin position="31"/>
        <end position="44"/>
    </location>
</feature>
<accession>A0AAW1SNA0</accession>
<proteinExistence type="predicted"/>
<feature type="compositionally biased region" description="Low complexity" evidence="1">
    <location>
        <begin position="176"/>
        <end position="198"/>
    </location>
</feature>
<organism evidence="2 3">
    <name type="scientific">Apatococcus fuscideae</name>
    <dbReference type="NCBI Taxonomy" id="2026836"/>
    <lineage>
        <taxon>Eukaryota</taxon>
        <taxon>Viridiplantae</taxon>
        <taxon>Chlorophyta</taxon>
        <taxon>core chlorophytes</taxon>
        <taxon>Trebouxiophyceae</taxon>
        <taxon>Chlorellales</taxon>
        <taxon>Chlorellaceae</taxon>
        <taxon>Apatococcus</taxon>
    </lineage>
</organism>
<feature type="compositionally biased region" description="Polar residues" evidence="1">
    <location>
        <begin position="252"/>
        <end position="269"/>
    </location>
</feature>
<reference evidence="2 3" key="1">
    <citation type="journal article" date="2024" name="Nat. Commun.">
        <title>Phylogenomics reveals the evolutionary origins of lichenization in chlorophyte algae.</title>
        <authorList>
            <person name="Puginier C."/>
            <person name="Libourel C."/>
            <person name="Otte J."/>
            <person name="Skaloud P."/>
            <person name="Haon M."/>
            <person name="Grisel S."/>
            <person name="Petersen M."/>
            <person name="Berrin J.G."/>
            <person name="Delaux P.M."/>
            <person name="Dal Grande F."/>
            <person name="Keller J."/>
        </authorList>
    </citation>
    <scope>NUCLEOTIDE SEQUENCE [LARGE SCALE GENOMIC DNA]</scope>
    <source>
        <strain evidence="2 3">SAG 2523</strain>
    </source>
</reference>
<evidence type="ECO:0000313" key="3">
    <source>
        <dbReference type="Proteomes" id="UP001485043"/>
    </source>
</evidence>
<keyword evidence="3" id="KW-1185">Reference proteome</keyword>
<protein>
    <submittedName>
        <fullName evidence="2">Uncharacterized protein</fullName>
    </submittedName>
</protein>
<dbReference type="Proteomes" id="UP001485043">
    <property type="component" value="Unassembled WGS sequence"/>
</dbReference>
<feature type="region of interest" description="Disordered" evidence="1">
    <location>
        <begin position="324"/>
        <end position="396"/>
    </location>
</feature>
<gene>
    <name evidence="2" type="ORF">WJX84_007754</name>
</gene>
<feature type="compositionally biased region" description="Polar residues" evidence="1">
    <location>
        <begin position="100"/>
        <end position="109"/>
    </location>
</feature>
<sequence length="455" mass="48365">MDRRVLVTAAGAVAVLVSVQVFRWISRNRGRAGDSDKATQERTENLVQDQNTTICPSAKILENGSVQSAAGSSREELSHGFPQAREAHARAQPVTPSLPPSDTSASLQLSVAKAREQDKPADSPEVDPAAPISDVGSSRHGPRVAYQPSPHDDGLDGTGIASPRSPHLRPLEQRNSSPSVSSTSSPGPTTPGSSPLSPSRHRFTFSSGRPAASESPSRVHRPQQEAPHRPAAAVASRPDLACRTSRQEHDSPNGSSRSGNSMAGASQATEPDELPDEFPAGGNDASLQEPETPPARFLQPDDQLMGGLPSSLKLHTLRSFSEPNLAAKLMPSPADKSQQSSRHLQGGQSGAFKLFDRTQSIQEEEDEGEDGRPHLGRHPPPSSSSPTGKRARQEEEAPLVLQLQVLSGPAADCLLVTEQGAQQVTIGRLDGNALVIKDEQNWDPSQSSRFPICLV</sequence>
<evidence type="ECO:0000256" key="1">
    <source>
        <dbReference type="SAM" id="MobiDB-lite"/>
    </source>
</evidence>
<comment type="caution">
    <text evidence="2">The sequence shown here is derived from an EMBL/GenBank/DDBJ whole genome shotgun (WGS) entry which is preliminary data.</text>
</comment>
<feature type="region of interest" description="Disordered" evidence="1">
    <location>
        <begin position="30"/>
        <end position="310"/>
    </location>
</feature>
<feature type="compositionally biased region" description="Basic and acidic residues" evidence="1">
    <location>
        <begin position="113"/>
        <end position="122"/>
    </location>
</feature>